<proteinExistence type="predicted"/>
<dbReference type="Proteomes" id="UP000766246">
    <property type="component" value="Unassembled WGS sequence"/>
</dbReference>
<keyword evidence="1" id="KW-0175">Coiled coil</keyword>
<dbReference type="AlphaFoldDB" id="A0A927U820"/>
<accession>A0A927U820</accession>
<dbReference type="EMBL" id="SVER01000017">
    <property type="protein sequence ID" value="MBE5919715.1"/>
    <property type="molecule type" value="Genomic_DNA"/>
</dbReference>
<evidence type="ECO:0000313" key="2">
    <source>
        <dbReference type="EMBL" id="MBE5919715.1"/>
    </source>
</evidence>
<dbReference type="InterPro" id="IPR009785">
    <property type="entry name" value="Prophage_Lj928_Orf309"/>
</dbReference>
<comment type="caution">
    <text evidence="2">The sequence shown here is derived from an EMBL/GenBank/DDBJ whole genome shotgun (WGS) entry which is preliminary data.</text>
</comment>
<organism evidence="2 3">
    <name type="scientific">Pseudobutyrivibrio ruminis</name>
    <dbReference type="NCBI Taxonomy" id="46206"/>
    <lineage>
        <taxon>Bacteria</taxon>
        <taxon>Bacillati</taxon>
        <taxon>Bacillota</taxon>
        <taxon>Clostridia</taxon>
        <taxon>Lachnospirales</taxon>
        <taxon>Lachnospiraceae</taxon>
        <taxon>Pseudobutyrivibrio</taxon>
    </lineage>
</organism>
<gene>
    <name evidence="2" type="ORF">E7272_07695</name>
</gene>
<dbReference type="Pfam" id="PF07083">
    <property type="entry name" value="DUF1351"/>
    <property type="match status" value="1"/>
</dbReference>
<sequence length="350" mass="39547">METTNLGVAMPQITLPQTKEEVAAIDFSTLYKWTVPTFSWPYEQMKKAISDTLATYTAIDVTNVEDIDEVKKNLKNDRAYLNALKKKFAEMDSTIRSDVLSAYDGYKSQSKELQDAITDAIDPIDAKVKEIETYWKEQKKNEILAFYTEAVSGKDEIQDTDEFFAKIFDATWLNQTTSKKKYQEAITAAVSNYCTGMMAIKAMKHEFEADGIAMFDETHDLSKAIGEMTRKADLKQELLKKEKEQMEAQMQKALEEAEAEKQKALEMAEAEKKAALQKAEAEKQEAVKTATINAQNEIAMQTTTSSVDTIIEENTDCSDDDEYISIKIPVDKFELVKKVLGNFNIEVVLG</sequence>
<reference evidence="2" key="1">
    <citation type="submission" date="2019-04" db="EMBL/GenBank/DDBJ databases">
        <title>Evolution of Biomass-Degrading Anaerobic Consortia Revealed by Metagenomics.</title>
        <authorList>
            <person name="Peng X."/>
        </authorList>
    </citation>
    <scope>NUCLEOTIDE SEQUENCE</scope>
    <source>
        <strain evidence="2">SIG311</strain>
    </source>
</reference>
<name>A0A927U820_9FIRM</name>
<feature type="coiled-coil region" evidence="1">
    <location>
        <begin position="225"/>
        <end position="289"/>
    </location>
</feature>
<evidence type="ECO:0000313" key="3">
    <source>
        <dbReference type="Proteomes" id="UP000766246"/>
    </source>
</evidence>
<evidence type="ECO:0000256" key="1">
    <source>
        <dbReference type="SAM" id="Coils"/>
    </source>
</evidence>
<protein>
    <submittedName>
        <fullName evidence="2">DUF1351 domain-containing protein</fullName>
    </submittedName>
</protein>